<organism evidence="1 2">
    <name type="scientific">Gloeothece verrucosa (strain PCC 7822)</name>
    <name type="common">Cyanothece sp. (strain PCC 7822)</name>
    <dbReference type="NCBI Taxonomy" id="497965"/>
    <lineage>
        <taxon>Bacteria</taxon>
        <taxon>Bacillati</taxon>
        <taxon>Cyanobacteriota</taxon>
        <taxon>Cyanophyceae</taxon>
        <taxon>Oscillatoriophycideae</taxon>
        <taxon>Chroococcales</taxon>
        <taxon>Aphanothecaceae</taxon>
        <taxon>Gloeothece</taxon>
        <taxon>Gloeothece verrucosa</taxon>
    </lineage>
</organism>
<gene>
    <name evidence="1" type="ordered locus">Cyan7822_3850</name>
</gene>
<dbReference type="KEGG" id="cyj:Cyan7822_3850"/>
<accession>E0UJ79</accession>
<dbReference type="RefSeq" id="WP_013323850.1">
    <property type="nucleotide sequence ID" value="NC_014501.1"/>
</dbReference>
<dbReference type="Proteomes" id="UP000008206">
    <property type="component" value="Chromosome"/>
</dbReference>
<dbReference type="HOGENOM" id="CLU_2435894_0_0_3"/>
<sequence>MSCESLATKAELAALRAELMGGLASKPSTQEVTNIVYNYTQPMEGVDFSRVFSAIAALWAAIAQATGQIADVRGVALQALGTARAAFDKA</sequence>
<name>E0UJ79_GLOV7</name>
<evidence type="ECO:0000313" key="1">
    <source>
        <dbReference type="EMBL" id="ADN15782.1"/>
    </source>
</evidence>
<proteinExistence type="predicted"/>
<dbReference type="AlphaFoldDB" id="E0UJ79"/>
<dbReference type="EMBL" id="CP002198">
    <property type="protein sequence ID" value="ADN15782.1"/>
    <property type="molecule type" value="Genomic_DNA"/>
</dbReference>
<reference evidence="2" key="1">
    <citation type="journal article" date="2011" name="MBio">
        <title>Novel metabolic attributes of the genus Cyanothece, comprising a group of unicellular nitrogen-fixing Cyanobacteria.</title>
        <authorList>
            <person name="Bandyopadhyay A."/>
            <person name="Elvitigala T."/>
            <person name="Welsh E."/>
            <person name="Stockel J."/>
            <person name="Liberton M."/>
            <person name="Min H."/>
            <person name="Sherman L.A."/>
            <person name="Pakrasi H.B."/>
        </authorList>
    </citation>
    <scope>NUCLEOTIDE SEQUENCE [LARGE SCALE GENOMIC DNA]</scope>
    <source>
        <strain evidence="2">PCC 7822</strain>
    </source>
</reference>
<dbReference type="STRING" id="497965.Cyan7822_3850"/>
<evidence type="ECO:0000313" key="2">
    <source>
        <dbReference type="Proteomes" id="UP000008206"/>
    </source>
</evidence>
<protein>
    <submittedName>
        <fullName evidence="1">Uncharacterized protein</fullName>
    </submittedName>
</protein>
<keyword evidence="2" id="KW-1185">Reference proteome</keyword>
<dbReference type="eggNOG" id="COG0457">
    <property type="taxonomic scope" value="Bacteria"/>
</dbReference>